<accession>A0ABT7G494</accession>
<dbReference type="Gene3D" id="2.60.40.10">
    <property type="entry name" value="Immunoglobulins"/>
    <property type="match status" value="2"/>
</dbReference>
<dbReference type="EMBL" id="JASNVK010000023">
    <property type="protein sequence ID" value="MDK4301562.1"/>
    <property type="molecule type" value="Genomic_DNA"/>
</dbReference>
<proteinExistence type="predicted"/>
<evidence type="ECO:0000256" key="1">
    <source>
        <dbReference type="SAM" id="MobiDB-lite"/>
    </source>
</evidence>
<evidence type="ECO:0000313" key="4">
    <source>
        <dbReference type="EMBL" id="MDK4301562.1"/>
    </source>
</evidence>
<feature type="compositionally biased region" description="Basic and acidic residues" evidence="1">
    <location>
        <begin position="83"/>
        <end position="106"/>
    </location>
</feature>
<evidence type="ECO:0000259" key="3">
    <source>
        <dbReference type="Pfam" id="PF18957"/>
    </source>
</evidence>
<dbReference type="InterPro" id="IPR041498">
    <property type="entry name" value="Big_6"/>
</dbReference>
<dbReference type="Pfam" id="PF18957">
    <property type="entry name" value="RibLong"/>
    <property type="match status" value="1"/>
</dbReference>
<comment type="caution">
    <text evidence="4">The sequence shown here is derived from an EMBL/GenBank/DDBJ whole genome shotgun (WGS) entry which is preliminary data.</text>
</comment>
<dbReference type="RefSeq" id="WP_284585916.1">
    <property type="nucleotide sequence ID" value="NZ_JASNVK010000023.1"/>
</dbReference>
<feature type="region of interest" description="Disordered" evidence="1">
    <location>
        <begin position="1"/>
        <end position="230"/>
    </location>
</feature>
<name>A0ABT7G494_9CORY</name>
<dbReference type="Proteomes" id="UP001243856">
    <property type="component" value="Unassembled WGS sequence"/>
</dbReference>
<feature type="compositionally biased region" description="Low complexity" evidence="1">
    <location>
        <begin position="662"/>
        <end position="672"/>
    </location>
</feature>
<dbReference type="Pfam" id="PF17936">
    <property type="entry name" value="Big_6"/>
    <property type="match status" value="1"/>
</dbReference>
<feature type="non-terminal residue" evidence="4">
    <location>
        <position position="1"/>
    </location>
</feature>
<evidence type="ECO:0000313" key="5">
    <source>
        <dbReference type="Proteomes" id="UP001243856"/>
    </source>
</evidence>
<evidence type="ECO:0000259" key="2">
    <source>
        <dbReference type="Pfam" id="PF17936"/>
    </source>
</evidence>
<feature type="compositionally biased region" description="Basic and acidic residues" evidence="1">
    <location>
        <begin position="1"/>
        <end position="16"/>
    </location>
</feature>
<feature type="compositionally biased region" description="Acidic residues" evidence="1">
    <location>
        <begin position="138"/>
        <end position="152"/>
    </location>
</feature>
<keyword evidence="5" id="KW-1185">Reference proteome</keyword>
<feature type="compositionally biased region" description="Basic and acidic residues" evidence="1">
    <location>
        <begin position="405"/>
        <end position="434"/>
    </location>
</feature>
<feature type="region of interest" description="Disordered" evidence="1">
    <location>
        <begin position="399"/>
        <end position="463"/>
    </location>
</feature>
<organism evidence="4 5">
    <name type="scientific">Corynebacterium propinquum</name>
    <dbReference type="NCBI Taxonomy" id="43769"/>
    <lineage>
        <taxon>Bacteria</taxon>
        <taxon>Bacillati</taxon>
        <taxon>Actinomycetota</taxon>
        <taxon>Actinomycetes</taxon>
        <taxon>Mycobacteriales</taxon>
        <taxon>Corynebacteriaceae</taxon>
        <taxon>Corynebacterium</taxon>
    </lineage>
</organism>
<feature type="domain" description="Bacterial Ig" evidence="2">
    <location>
        <begin position="444"/>
        <end position="521"/>
    </location>
</feature>
<feature type="region of interest" description="Disordered" evidence="1">
    <location>
        <begin position="662"/>
        <end position="687"/>
    </location>
</feature>
<protein>
    <submittedName>
        <fullName evidence="4">Ig-like domain-containing protein</fullName>
    </submittedName>
</protein>
<gene>
    <name evidence="4" type="ORF">QPX45_10025</name>
</gene>
<dbReference type="SUPFAM" id="SSF103647">
    <property type="entry name" value="TSP type-3 repeat"/>
    <property type="match status" value="1"/>
</dbReference>
<reference evidence="4 5" key="1">
    <citation type="submission" date="2023-05" db="EMBL/GenBank/DDBJ databases">
        <title>Metabolic capabilities are highly conserved among human nasal-associated Corynebacterium species in pangenomic analyses.</title>
        <authorList>
            <person name="Tran T.H."/>
            <person name="Roberts A.Q."/>
            <person name="Escapa I.F."/>
            <person name="Gao W."/>
            <person name="Conlan S."/>
            <person name="Kong H."/>
            <person name="Segre J.A."/>
            <person name="Kelly M.S."/>
            <person name="Lemon K.P."/>
        </authorList>
    </citation>
    <scope>NUCLEOTIDE SEQUENCE [LARGE SCALE GENOMIC DNA]</scope>
    <source>
        <strain evidence="4 5">KPL2811</strain>
    </source>
</reference>
<sequence length="701" mass="72644">DAEELEKGSNPKDKNSTPEVAPAPAAPSISGLGNKSVVEGQDIEPISPVVENKGEGQITASGLPNGLSVDPETGVISGTPKISDWKDSFDKENPENSKFEESRDFEVEVTVPGEPAAKQSFTVTVQRDTDGDGQPDVTDADDDGDGVPDAEELEKGSNPKDKNSTPEVAPAPAAPSISGDAAEGGNKLPEGTPTKVGQKVANPTEGMSGTVSVDGQPVDGATVDVDPQSGEITVTVPEGTLGDGVSEKPAKVQITDAGGNNVGGPIDATVTKQVTSSQADRFEPKWDEVSAVDEGGSVVIPNSGDALPEDAGVGALITPGEKNKGKDEWDISYDPATGALTVTPGADAEPGDFVAIDVDVFYEDAEKDEDKSSDSQRIFVQVTGDGADFVDANLGAAPLNAGEGTWKDVDFSGKHKGDAGEIEGIRGSDDHNNDDLTAGDVFTEAPTVNPVNPGDNVITGTGKPGATITVTGPNGFSTTTKVNENGNWSIDVPGGATPESQYIVSQKDGDKAESDQVIVTVGKGGGKPVNPGLSSGSSNFDIPKHLQCAVFAGGVTAIPLILLSPMHNMYEMMINPHLNGLREQFHRELHALDQQVRRGLGVEGHPALQFMDHINARVNEFNQQLGQVAHDNRHIGLAAAAIAVAGLSFQHCMNTQAASSSSASSVDLSSSSQEQAPARNEAKEDNAGGIVGWFQGLFNRK</sequence>
<dbReference type="InterPro" id="IPR028974">
    <property type="entry name" value="TSP_type-3_rpt"/>
</dbReference>
<feature type="domain" description="Long Rib" evidence="3">
    <location>
        <begin position="279"/>
        <end position="369"/>
    </location>
</feature>
<dbReference type="InterPro" id="IPR013783">
    <property type="entry name" value="Ig-like_fold"/>
</dbReference>
<dbReference type="InterPro" id="IPR044055">
    <property type="entry name" value="RibLong"/>
</dbReference>
<feature type="compositionally biased region" description="Basic and acidic residues" evidence="1">
    <location>
        <begin position="153"/>
        <end position="164"/>
    </location>
</feature>